<name>A0A8S5PUF2_9CAUD</name>
<sequence>MEYKALRVCDKCYQLHYSWFTANLREMCMCRYWKC</sequence>
<evidence type="ECO:0000313" key="1">
    <source>
        <dbReference type="EMBL" id="DAE10719.1"/>
    </source>
</evidence>
<accession>A0A8S5PUF2</accession>
<reference evidence="1" key="1">
    <citation type="journal article" date="2021" name="Proc. Natl. Acad. Sci. U.S.A.">
        <title>A Catalog of Tens of Thousands of Viruses from Human Metagenomes Reveals Hidden Associations with Chronic Diseases.</title>
        <authorList>
            <person name="Tisza M.J."/>
            <person name="Buck C.B."/>
        </authorList>
    </citation>
    <scope>NUCLEOTIDE SEQUENCE</scope>
    <source>
        <strain evidence="1">Ct4QN2</strain>
    </source>
</reference>
<protein>
    <submittedName>
        <fullName evidence="1">Hyperglycemic hormone-like peptide</fullName>
    </submittedName>
</protein>
<organism evidence="1">
    <name type="scientific">Myoviridae sp. ct4QN2</name>
    <dbReference type="NCBI Taxonomy" id="2825030"/>
    <lineage>
        <taxon>Viruses</taxon>
        <taxon>Duplodnaviria</taxon>
        <taxon>Heunggongvirae</taxon>
        <taxon>Uroviricota</taxon>
        <taxon>Caudoviricetes</taxon>
    </lineage>
</organism>
<dbReference type="EMBL" id="BK015518">
    <property type="protein sequence ID" value="DAE10719.1"/>
    <property type="molecule type" value="Genomic_DNA"/>
</dbReference>
<proteinExistence type="predicted"/>